<keyword evidence="2" id="KW-1185">Reference proteome</keyword>
<sequence length="134" mass="15263">MSHVHVHRPITGRIHLDMPYHPRNRDWLKSVLGAHSRPAWNRPARRWEIARPHLRTLVEALAHKFGSVDVIVDVRATRHCDTRCQEATGDECTCRCLGDNHGGAAYRKAWLLVGDTTLVAADGSVRRRFRVEST</sequence>
<gene>
    <name evidence="1" type="ORF">CLV72_11210</name>
</gene>
<evidence type="ECO:0000313" key="1">
    <source>
        <dbReference type="EMBL" id="PRX91937.1"/>
    </source>
</evidence>
<dbReference type="RefSeq" id="WP_211303171.1">
    <property type="nucleotide sequence ID" value="NZ_PVZC01000012.1"/>
</dbReference>
<comment type="caution">
    <text evidence="1">The sequence shown here is derived from an EMBL/GenBank/DDBJ whole genome shotgun (WGS) entry which is preliminary data.</text>
</comment>
<dbReference type="EMBL" id="PVZC01000012">
    <property type="protein sequence ID" value="PRX91937.1"/>
    <property type="molecule type" value="Genomic_DNA"/>
</dbReference>
<proteinExistence type="predicted"/>
<name>A0A2T0PSQ6_9ACTN</name>
<protein>
    <submittedName>
        <fullName evidence="1">Uncharacterized protein</fullName>
    </submittedName>
</protein>
<dbReference type="Proteomes" id="UP000237846">
    <property type="component" value="Unassembled WGS sequence"/>
</dbReference>
<reference evidence="1 2" key="1">
    <citation type="submission" date="2018-03" db="EMBL/GenBank/DDBJ databases">
        <title>Genomic Encyclopedia of Archaeal and Bacterial Type Strains, Phase II (KMG-II): from individual species to whole genera.</title>
        <authorList>
            <person name="Goeker M."/>
        </authorList>
    </citation>
    <scope>NUCLEOTIDE SEQUENCE [LARGE SCALE GENOMIC DNA]</scope>
    <source>
        <strain evidence="1 2">DSM 45601</strain>
    </source>
</reference>
<dbReference type="AlphaFoldDB" id="A0A2T0PSQ6"/>
<evidence type="ECO:0000313" key="2">
    <source>
        <dbReference type="Proteomes" id="UP000237846"/>
    </source>
</evidence>
<organism evidence="1 2">
    <name type="scientific">Allonocardiopsis opalescens</name>
    <dbReference type="NCBI Taxonomy" id="1144618"/>
    <lineage>
        <taxon>Bacteria</taxon>
        <taxon>Bacillati</taxon>
        <taxon>Actinomycetota</taxon>
        <taxon>Actinomycetes</taxon>
        <taxon>Streptosporangiales</taxon>
        <taxon>Allonocardiopsis</taxon>
    </lineage>
</organism>
<accession>A0A2T0PSQ6</accession>